<sequence>MLIFGQKMVDWRYAKREFPNLFKLETGKDCLVADRLPRDQATCFLWKWKSTIVSGLEAQELIQLTQALNSQTLLPGLDKWAWMGSCTDAFSVGMFKKVIEDAWFPIEDYIHKLCKWVPIRENS</sequence>
<organism evidence="1 2">
    <name type="scientific">Smallanthus sonchifolius</name>
    <dbReference type="NCBI Taxonomy" id="185202"/>
    <lineage>
        <taxon>Eukaryota</taxon>
        <taxon>Viridiplantae</taxon>
        <taxon>Streptophyta</taxon>
        <taxon>Embryophyta</taxon>
        <taxon>Tracheophyta</taxon>
        <taxon>Spermatophyta</taxon>
        <taxon>Magnoliopsida</taxon>
        <taxon>eudicotyledons</taxon>
        <taxon>Gunneridae</taxon>
        <taxon>Pentapetalae</taxon>
        <taxon>asterids</taxon>
        <taxon>campanulids</taxon>
        <taxon>Asterales</taxon>
        <taxon>Asteraceae</taxon>
        <taxon>Asteroideae</taxon>
        <taxon>Heliantheae alliance</taxon>
        <taxon>Millerieae</taxon>
        <taxon>Smallanthus</taxon>
    </lineage>
</organism>
<reference evidence="1 2" key="2">
    <citation type="journal article" date="2022" name="Mol. Ecol. Resour.">
        <title>The genomes of chicory, endive, great burdock and yacon provide insights into Asteraceae paleo-polyploidization history and plant inulin production.</title>
        <authorList>
            <person name="Fan W."/>
            <person name="Wang S."/>
            <person name="Wang H."/>
            <person name="Wang A."/>
            <person name="Jiang F."/>
            <person name="Liu H."/>
            <person name="Zhao H."/>
            <person name="Xu D."/>
            <person name="Zhang Y."/>
        </authorList>
    </citation>
    <scope>NUCLEOTIDE SEQUENCE [LARGE SCALE GENOMIC DNA]</scope>
    <source>
        <strain evidence="2">cv. Yunnan</strain>
        <tissue evidence="1">Leaves</tissue>
    </source>
</reference>
<keyword evidence="2" id="KW-1185">Reference proteome</keyword>
<dbReference type="Proteomes" id="UP001056120">
    <property type="component" value="Linkage Group LG26"/>
</dbReference>
<name>A0ACB8ZE27_9ASTR</name>
<gene>
    <name evidence="1" type="ORF">L1987_77325</name>
</gene>
<reference evidence="2" key="1">
    <citation type="journal article" date="2022" name="Mol. Ecol. Resour.">
        <title>The genomes of chicory, endive, great burdock and yacon provide insights into Asteraceae palaeo-polyploidization history and plant inulin production.</title>
        <authorList>
            <person name="Fan W."/>
            <person name="Wang S."/>
            <person name="Wang H."/>
            <person name="Wang A."/>
            <person name="Jiang F."/>
            <person name="Liu H."/>
            <person name="Zhao H."/>
            <person name="Xu D."/>
            <person name="Zhang Y."/>
        </authorList>
    </citation>
    <scope>NUCLEOTIDE SEQUENCE [LARGE SCALE GENOMIC DNA]</scope>
    <source>
        <strain evidence="2">cv. Yunnan</strain>
    </source>
</reference>
<protein>
    <submittedName>
        <fullName evidence="1">Uncharacterized protein</fullName>
    </submittedName>
</protein>
<proteinExistence type="predicted"/>
<dbReference type="EMBL" id="CM042043">
    <property type="protein sequence ID" value="KAI3694360.1"/>
    <property type="molecule type" value="Genomic_DNA"/>
</dbReference>
<evidence type="ECO:0000313" key="2">
    <source>
        <dbReference type="Proteomes" id="UP001056120"/>
    </source>
</evidence>
<evidence type="ECO:0000313" key="1">
    <source>
        <dbReference type="EMBL" id="KAI3694360.1"/>
    </source>
</evidence>
<comment type="caution">
    <text evidence="1">The sequence shown here is derived from an EMBL/GenBank/DDBJ whole genome shotgun (WGS) entry which is preliminary data.</text>
</comment>
<accession>A0ACB8ZE27</accession>